<feature type="transmembrane region" description="Helical" evidence="5">
    <location>
        <begin position="232"/>
        <end position="252"/>
    </location>
</feature>
<feature type="transmembrane region" description="Helical" evidence="5">
    <location>
        <begin position="206"/>
        <end position="226"/>
    </location>
</feature>
<dbReference type="GO" id="GO:0022857">
    <property type="term" value="F:transmembrane transporter activity"/>
    <property type="evidence" value="ECO:0007669"/>
    <property type="project" value="InterPro"/>
</dbReference>
<proteinExistence type="predicted"/>
<dbReference type="GO" id="GO:0005886">
    <property type="term" value="C:plasma membrane"/>
    <property type="evidence" value="ECO:0007669"/>
    <property type="project" value="TreeGrafter"/>
</dbReference>
<keyword evidence="3 5" id="KW-1133">Transmembrane helix</keyword>
<dbReference type="InterPro" id="IPR036259">
    <property type="entry name" value="MFS_trans_sf"/>
</dbReference>
<reference key="1">
    <citation type="journal article" date="2014" name="PLoS Genet.">
        <title>Signature Gene Expression Reveals Novel Clues to the Molecular Mechanisms of Dimorphic Transition in Penicillium marneffei.</title>
        <authorList>
            <person name="Yang E."/>
            <person name="Wang G."/>
            <person name="Cai J."/>
            <person name="Woo P.C."/>
            <person name="Lau S.K."/>
            <person name="Yuen K.-Y."/>
            <person name="Chow W.-N."/>
            <person name="Lin X."/>
        </authorList>
    </citation>
    <scope>NUCLEOTIDE SEQUENCE [LARGE SCALE GENOMIC DNA]</scope>
    <source>
        <strain>PM1</strain>
    </source>
</reference>
<evidence type="ECO:0000259" key="6">
    <source>
        <dbReference type="PROSITE" id="PS50850"/>
    </source>
</evidence>
<feature type="transmembrane region" description="Helical" evidence="5">
    <location>
        <begin position="417"/>
        <end position="438"/>
    </location>
</feature>
<feature type="transmembrane region" description="Helical" evidence="5">
    <location>
        <begin position="509"/>
        <end position="533"/>
    </location>
</feature>
<dbReference type="Pfam" id="PF07690">
    <property type="entry name" value="MFS_1"/>
    <property type="match status" value="1"/>
</dbReference>
<dbReference type="AlphaFoldDB" id="A0A093Y2C9"/>
<evidence type="ECO:0000256" key="4">
    <source>
        <dbReference type="ARBA" id="ARBA00023136"/>
    </source>
</evidence>
<feature type="transmembrane region" description="Helical" evidence="5">
    <location>
        <begin position="77"/>
        <end position="101"/>
    </location>
</feature>
<accession>A0A093Y2C9</accession>
<dbReference type="PANTHER" id="PTHR23502:SF4">
    <property type="entry name" value="MAJOR FACILITATOR SUPERFAMILY (MFS) PROFILE DOMAIN-CONTAINING PROTEIN-RELATED"/>
    <property type="match status" value="1"/>
</dbReference>
<feature type="transmembrane region" description="Helical" evidence="5">
    <location>
        <begin position="173"/>
        <end position="194"/>
    </location>
</feature>
<dbReference type="PROSITE" id="PS50850">
    <property type="entry name" value="MFS"/>
    <property type="match status" value="1"/>
</dbReference>
<feature type="transmembrane region" description="Helical" evidence="5">
    <location>
        <begin position="326"/>
        <end position="344"/>
    </location>
</feature>
<dbReference type="eggNOG" id="KOG0255">
    <property type="taxonomic scope" value="Eukaryota"/>
</dbReference>
<keyword evidence="4 5" id="KW-0472">Membrane</keyword>
<dbReference type="InterPro" id="IPR020846">
    <property type="entry name" value="MFS_dom"/>
</dbReference>
<dbReference type="PANTHER" id="PTHR23502">
    <property type="entry name" value="MAJOR FACILITATOR SUPERFAMILY"/>
    <property type="match status" value="1"/>
</dbReference>
<evidence type="ECO:0000256" key="5">
    <source>
        <dbReference type="SAM" id="Phobius"/>
    </source>
</evidence>
<comment type="caution">
    <text evidence="7">The sequence shown here is derived from an EMBL/GenBank/DDBJ whole genome shotgun (WGS) entry which is preliminary data.</text>
</comment>
<dbReference type="Gene3D" id="1.20.1250.20">
    <property type="entry name" value="MFS general substrate transporter like domains"/>
    <property type="match status" value="1"/>
</dbReference>
<name>A0A093Y2C9_TALMA</name>
<feature type="transmembrane region" description="Helical" evidence="5">
    <location>
        <begin position="450"/>
        <end position="472"/>
    </location>
</feature>
<dbReference type="HOGENOM" id="CLU_008455_13_0_1"/>
<evidence type="ECO:0000256" key="3">
    <source>
        <dbReference type="ARBA" id="ARBA00022989"/>
    </source>
</evidence>
<gene>
    <name evidence="7" type="ORF">GQ26_0040680</name>
</gene>
<dbReference type="EMBL" id="JPOX01000004">
    <property type="protein sequence ID" value="KFX51633.1"/>
    <property type="molecule type" value="Genomic_DNA"/>
</dbReference>
<organism evidence="7">
    <name type="scientific">Talaromyces marneffei PM1</name>
    <dbReference type="NCBI Taxonomy" id="1077442"/>
    <lineage>
        <taxon>Eukaryota</taxon>
        <taxon>Fungi</taxon>
        <taxon>Dikarya</taxon>
        <taxon>Ascomycota</taxon>
        <taxon>Pezizomycotina</taxon>
        <taxon>Eurotiomycetes</taxon>
        <taxon>Eurotiomycetidae</taxon>
        <taxon>Eurotiales</taxon>
        <taxon>Trichocomaceae</taxon>
        <taxon>Talaromyces</taxon>
        <taxon>Talaromyces sect. Talaromyces</taxon>
    </lineage>
</organism>
<keyword evidence="2 5" id="KW-0812">Transmembrane</keyword>
<comment type="subcellular location">
    <subcellularLocation>
        <location evidence="1">Membrane</location>
        <topology evidence="1">Multi-pass membrane protein</topology>
    </subcellularLocation>
</comment>
<dbReference type="InterPro" id="IPR011701">
    <property type="entry name" value="MFS"/>
</dbReference>
<protein>
    <submittedName>
        <fullName evidence="7">Putative MFS-type transporter</fullName>
    </submittedName>
</protein>
<dbReference type="SUPFAM" id="SSF103473">
    <property type="entry name" value="MFS general substrate transporter"/>
    <property type="match status" value="1"/>
</dbReference>
<evidence type="ECO:0000313" key="7">
    <source>
        <dbReference type="EMBL" id="KFX51633.1"/>
    </source>
</evidence>
<sequence length="555" mass="61924">MPFGILEDKKMELVPGTAIMGDKDSNETPPEYAHIPLDQLKHGRGRFSHIILVPQPSDDPNDPLNVTKKWPQWQKELILLIIGLSAGVVGAFGPMLSPGFVEVAAQLNITVEVLAQATAWLILTLGLCVFLLNPIAKIYGKRPVYLLASVIMLVTSCWGAASKDYSSFLASRVVSAIGMAPYEILVLATIKDIYFVHERGTRIAVWNLFLMCGIAGGALISGYIIENLGFRWTFWVCAILFGVFLFGIIFFVPETTYKRPPSLVAQLTANEKTSDYVEDGEKNTTVQLETTTPIPQGEPVPRARMPYIQTLRVFTGRYSEASPLKIFARPFVLFFYPSVLWSFLLYGTTLTWIVVFSVVNGVIFVEAPYNFSVSQTGLISLSPFILTLIGEVISGPMNDWICVYLTNKNRGIYEPEFRLPLVILTVILGSVGFFGFGATVHFQTHWTGPVLCFGLANMAMAFASTSAFGYVIDCYPNLSEEIFVSVNARNLLTFGFTYFVNTWLEKNGVLIVFSALGAMFLFVCFLTVPMWIFGKRIRSWIGRNQWLQNFMTDDD</sequence>
<feature type="transmembrane region" description="Helical" evidence="5">
    <location>
        <begin position="144"/>
        <end position="161"/>
    </location>
</feature>
<evidence type="ECO:0000256" key="2">
    <source>
        <dbReference type="ARBA" id="ARBA00022692"/>
    </source>
</evidence>
<feature type="transmembrane region" description="Helical" evidence="5">
    <location>
        <begin position="113"/>
        <end position="132"/>
    </location>
</feature>
<feature type="domain" description="Major facilitator superfamily (MFS) profile" evidence="6">
    <location>
        <begin position="78"/>
        <end position="555"/>
    </location>
</feature>
<reference evidence="7" key="2">
    <citation type="journal article" date="2014" name="PLoS Genet.">
        <title>Signature gene expression reveals novel clues to the molecular mechanisms of dimorphic transition in Penicillium marneffei.</title>
        <authorList>
            <person name="Yang E."/>
            <person name="Wang G."/>
            <person name="Cai J."/>
            <person name="Woo P.C."/>
            <person name="Lau S.K."/>
            <person name="Yuen K.-Y."/>
            <person name="Chow W.-N."/>
            <person name="Lin X."/>
        </authorList>
    </citation>
    <scope>NUCLEOTIDE SEQUENCE</scope>
    <source>
        <strain evidence="7">PM1</strain>
    </source>
</reference>
<evidence type="ECO:0000256" key="1">
    <source>
        <dbReference type="ARBA" id="ARBA00004141"/>
    </source>
</evidence>